<name>A0A5Q0QC10_9SPHI</name>
<organism evidence="2 3">
    <name type="scientific">Sphingobacterium zhuxiongii</name>
    <dbReference type="NCBI Taxonomy" id="2662364"/>
    <lineage>
        <taxon>Bacteria</taxon>
        <taxon>Pseudomonadati</taxon>
        <taxon>Bacteroidota</taxon>
        <taxon>Sphingobacteriia</taxon>
        <taxon>Sphingobacteriales</taxon>
        <taxon>Sphingobacteriaceae</taxon>
        <taxon>Sphingobacterium</taxon>
    </lineage>
</organism>
<sequence>MTINLNHKTLIKCFFAVLLLLGLSSSSEPKDQQKAKGFRIIHNNDGTDALANMWFNRKGNLSRKDINRYVDIVADSKVVTTYMMCTGSDFVYYRSKYERTFGDDRNGTLSCDKSTSERDAFKHYYANFLSLEKEGTDIIDASLTRAKERGMEAFITFRVNDLHFADTASKCRVSYPDFWYNNPQYYTGDPSQGMNSAQALDFTYEEVRNHKLNLIREQLEKYPQIDGYDLDFMRFIVLFKTGEGSAKAPLVTSFVKSVKHMVDSVATVRKKKILLSVRVPITVDGSLEKGLDVREWHKQGLIDFISIGAHWRGETATPIAKFKRDLFKGFSKTIPVYGSIDDGGYQPREFFSEGMYRGMASHILGQGADGLYLFNFYFENDAKVDYAKAVNESGLVCRTRSQRLLTDLGDPALLSKRNKIYCASDGVTNAYGVLQVADLPMACGNGKLSKVGIFVADQVNSQSIQSQLLFLRADKKARMEVKINGKSVNPLESSVAVKYDRIKGLQDGEEVYVFEIPKNALIKGDNEVSILSKGGIFVVKRLEVALNYGDVKQYGYF</sequence>
<evidence type="ECO:0000313" key="3">
    <source>
        <dbReference type="Proteomes" id="UP000326921"/>
    </source>
</evidence>
<evidence type="ECO:0000313" key="2">
    <source>
        <dbReference type="EMBL" id="QGA27036.1"/>
    </source>
</evidence>
<dbReference type="Proteomes" id="UP000326921">
    <property type="component" value="Chromosome"/>
</dbReference>
<gene>
    <name evidence="2" type="ORF">GFH32_12200</name>
</gene>
<dbReference type="KEGG" id="sphe:GFH32_12200"/>
<keyword evidence="1" id="KW-0732">Signal</keyword>
<accession>A0A5Q0QC10</accession>
<evidence type="ECO:0000256" key="1">
    <source>
        <dbReference type="SAM" id="SignalP"/>
    </source>
</evidence>
<keyword evidence="3" id="KW-1185">Reference proteome</keyword>
<dbReference type="EMBL" id="CP045652">
    <property type="protein sequence ID" value="QGA27036.1"/>
    <property type="molecule type" value="Genomic_DNA"/>
</dbReference>
<dbReference type="AlphaFoldDB" id="A0A5Q0QC10"/>
<dbReference type="RefSeq" id="WP_153511878.1">
    <property type="nucleotide sequence ID" value="NZ_CP045652.1"/>
</dbReference>
<evidence type="ECO:0008006" key="4">
    <source>
        <dbReference type="Google" id="ProtNLM"/>
    </source>
</evidence>
<reference evidence="2 3" key="1">
    <citation type="submission" date="2019-10" db="EMBL/GenBank/DDBJ databases">
        <authorList>
            <person name="Dong K."/>
        </authorList>
    </citation>
    <scope>NUCLEOTIDE SEQUENCE [LARGE SCALE GENOMIC DNA]</scope>
    <source>
        <strain evidence="3">dk4302</strain>
    </source>
</reference>
<feature type="chain" id="PRO_5024976745" description="Family 10 glycosylhydrolase" evidence="1">
    <location>
        <begin position="30"/>
        <end position="557"/>
    </location>
</feature>
<protein>
    <recommendedName>
        <fullName evidence="4">Family 10 glycosylhydrolase</fullName>
    </recommendedName>
</protein>
<proteinExistence type="predicted"/>
<feature type="signal peptide" evidence="1">
    <location>
        <begin position="1"/>
        <end position="29"/>
    </location>
</feature>